<evidence type="ECO:0000313" key="1">
    <source>
        <dbReference type="EMBL" id="GAA4039156.1"/>
    </source>
</evidence>
<comment type="caution">
    <text evidence="1">The sequence shown here is derived from an EMBL/GenBank/DDBJ whole genome shotgun (WGS) entry which is preliminary data.</text>
</comment>
<keyword evidence="2" id="KW-1185">Reference proteome</keyword>
<evidence type="ECO:0000313" key="2">
    <source>
        <dbReference type="Proteomes" id="UP001499984"/>
    </source>
</evidence>
<dbReference type="Proteomes" id="UP001499984">
    <property type="component" value="Unassembled WGS sequence"/>
</dbReference>
<proteinExistence type="predicted"/>
<dbReference type="EMBL" id="BAAAZY010000002">
    <property type="protein sequence ID" value="GAA4039156.1"/>
    <property type="molecule type" value="Genomic_DNA"/>
</dbReference>
<protein>
    <submittedName>
        <fullName evidence="1">Uncharacterized protein</fullName>
    </submittedName>
</protein>
<accession>A0ABP7UCY5</accession>
<gene>
    <name evidence="1" type="ORF">GCM10022233_04490</name>
</gene>
<reference evidence="2" key="1">
    <citation type="journal article" date="2019" name="Int. J. Syst. Evol. Microbiol.">
        <title>The Global Catalogue of Microorganisms (GCM) 10K type strain sequencing project: providing services to taxonomists for standard genome sequencing and annotation.</title>
        <authorList>
            <consortium name="The Broad Institute Genomics Platform"/>
            <consortium name="The Broad Institute Genome Sequencing Center for Infectious Disease"/>
            <person name="Wu L."/>
            <person name="Ma J."/>
        </authorList>
    </citation>
    <scope>NUCLEOTIDE SEQUENCE [LARGE SCALE GENOMIC DNA]</scope>
    <source>
        <strain evidence="2">JCM 16925</strain>
    </source>
</reference>
<dbReference type="RefSeq" id="WP_345008362.1">
    <property type="nucleotide sequence ID" value="NZ_BAAAZY010000002.1"/>
</dbReference>
<organism evidence="1 2">
    <name type="scientific">Streptomyces shaanxiensis</name>
    <dbReference type="NCBI Taxonomy" id="653357"/>
    <lineage>
        <taxon>Bacteria</taxon>
        <taxon>Bacillati</taxon>
        <taxon>Actinomycetota</taxon>
        <taxon>Actinomycetes</taxon>
        <taxon>Kitasatosporales</taxon>
        <taxon>Streptomycetaceae</taxon>
        <taxon>Streptomyces</taxon>
    </lineage>
</organism>
<name>A0ABP7UCY5_9ACTN</name>
<sequence>MSARSVKAKQALTRFGELAWFSLPVEVNPVFGYPQVSYMGWRYQLPREGVAQLIEDVVRELQTQVEWTLDRTRRNWVLLPSRILIEAQGLEDPAFANVVHSINVHDQEFCSAALTDLELIIQRLQAVPIPEG</sequence>